<dbReference type="InterPro" id="IPR029068">
    <property type="entry name" value="Glyas_Bleomycin-R_OHBP_Dase"/>
</dbReference>
<comment type="caution">
    <text evidence="1">The sequence shown here is derived from an EMBL/GenBank/DDBJ whole genome shotgun (WGS) entry which is preliminary data.</text>
</comment>
<dbReference type="EMBL" id="JBHRTP010000003">
    <property type="protein sequence ID" value="MFC3106571.1"/>
    <property type="molecule type" value="Genomic_DNA"/>
</dbReference>
<evidence type="ECO:0000313" key="1">
    <source>
        <dbReference type="EMBL" id="MFC3106571.1"/>
    </source>
</evidence>
<reference evidence="2" key="1">
    <citation type="journal article" date="2019" name="Int. J. Syst. Evol. Microbiol.">
        <title>The Global Catalogue of Microorganisms (GCM) 10K type strain sequencing project: providing services to taxonomists for standard genome sequencing and annotation.</title>
        <authorList>
            <consortium name="The Broad Institute Genomics Platform"/>
            <consortium name="The Broad Institute Genome Sequencing Center for Infectious Disease"/>
            <person name="Wu L."/>
            <person name="Ma J."/>
        </authorList>
    </citation>
    <scope>NUCLEOTIDE SEQUENCE [LARGE SCALE GENOMIC DNA]</scope>
    <source>
        <strain evidence="2">KCTC 42986</strain>
    </source>
</reference>
<dbReference type="RefSeq" id="WP_390325115.1">
    <property type="nucleotide sequence ID" value="NZ_JBHRTP010000003.1"/>
</dbReference>
<accession>A0ABV7EX86</accession>
<organism evidence="1 2">
    <name type="scientific">Undibacterium arcticum</name>
    <dbReference type="NCBI Taxonomy" id="1762892"/>
    <lineage>
        <taxon>Bacteria</taxon>
        <taxon>Pseudomonadati</taxon>
        <taxon>Pseudomonadota</taxon>
        <taxon>Betaproteobacteria</taxon>
        <taxon>Burkholderiales</taxon>
        <taxon>Oxalobacteraceae</taxon>
        <taxon>Undibacterium</taxon>
    </lineage>
</organism>
<name>A0ABV7EX86_9BURK</name>
<dbReference type="Proteomes" id="UP001595530">
    <property type="component" value="Unassembled WGS sequence"/>
</dbReference>
<sequence length="187" mass="20746">MNSDKKPVAVVSDAGSGIGPIRQIGYLVRDLDVGVQQWLEHTGIGPWTCFRNVTLTGRYRGQETAIRIHVALGYQGDMQIELIQVLSDTSSPYQDDNGNRLVGIHHIAWFTRDLESDVARAQERGLKVCFNGENAATRVAYMEGSSEPGTLLEFIEVTDELAAMFQQGIEQARTWDGRNPVHNIDMG</sequence>
<proteinExistence type="predicted"/>
<dbReference type="Gene3D" id="3.10.180.10">
    <property type="entry name" value="2,3-Dihydroxybiphenyl 1,2-Dioxygenase, domain 1"/>
    <property type="match status" value="1"/>
</dbReference>
<evidence type="ECO:0000313" key="2">
    <source>
        <dbReference type="Proteomes" id="UP001595530"/>
    </source>
</evidence>
<keyword evidence="2" id="KW-1185">Reference proteome</keyword>
<protein>
    <submittedName>
        <fullName evidence="1">VOC family protein</fullName>
    </submittedName>
</protein>
<dbReference type="Pfam" id="PF13669">
    <property type="entry name" value="Glyoxalase_4"/>
    <property type="match status" value="1"/>
</dbReference>
<gene>
    <name evidence="1" type="ORF">ACFOFO_01115</name>
</gene>
<dbReference type="SUPFAM" id="SSF54593">
    <property type="entry name" value="Glyoxalase/Bleomycin resistance protein/Dihydroxybiphenyl dioxygenase"/>
    <property type="match status" value="1"/>
</dbReference>